<evidence type="ECO:0000256" key="2">
    <source>
        <dbReference type="ARBA" id="ARBA00022679"/>
    </source>
</evidence>
<proteinExistence type="inferred from homology"/>
<evidence type="ECO:0000256" key="3">
    <source>
        <dbReference type="ARBA" id="ARBA00023315"/>
    </source>
</evidence>
<dbReference type="InterPro" id="IPR023213">
    <property type="entry name" value="CAT-like_dom_sf"/>
</dbReference>
<evidence type="ECO:0000256" key="1">
    <source>
        <dbReference type="ARBA" id="ARBA00009861"/>
    </source>
</evidence>
<comment type="caution">
    <text evidence="4">The sequence shown here is derived from an EMBL/GenBank/DDBJ whole genome shotgun (WGS) entry which is preliminary data.</text>
</comment>
<protein>
    <submittedName>
        <fullName evidence="4">Uncharacterized protein</fullName>
    </submittedName>
</protein>
<evidence type="ECO:0000313" key="5">
    <source>
        <dbReference type="Proteomes" id="UP001291926"/>
    </source>
</evidence>
<dbReference type="EMBL" id="JAYDYQ010001087">
    <property type="protein sequence ID" value="KAK4492701.1"/>
    <property type="molecule type" value="Genomic_DNA"/>
</dbReference>
<evidence type="ECO:0000313" key="4">
    <source>
        <dbReference type="EMBL" id="KAK4492701.1"/>
    </source>
</evidence>
<sequence length="113" mass="12829">MQGDDVEKVSLGYYENVEETKKGIALEKLVECVNMSSWCKIGVYDIDFGWGKPIWAANFFPRDSDPNTPLLLNTVMLMDTKCGTGIEVWMSIDEQYVAEFDKNEELHILTGVL</sequence>
<accession>A0ABR0DV33</accession>
<dbReference type="Pfam" id="PF02458">
    <property type="entry name" value="Transferase"/>
    <property type="match status" value="1"/>
</dbReference>
<dbReference type="PANTHER" id="PTHR31623">
    <property type="entry name" value="F21J9.9"/>
    <property type="match status" value="1"/>
</dbReference>
<dbReference type="Gene3D" id="3.30.559.10">
    <property type="entry name" value="Chloramphenicol acetyltransferase-like domain"/>
    <property type="match status" value="1"/>
</dbReference>
<gene>
    <name evidence="4" type="ORF">RD792_003521</name>
</gene>
<name>A0ABR0DV33_9LAMI</name>
<organism evidence="4 5">
    <name type="scientific">Penstemon davidsonii</name>
    <dbReference type="NCBI Taxonomy" id="160366"/>
    <lineage>
        <taxon>Eukaryota</taxon>
        <taxon>Viridiplantae</taxon>
        <taxon>Streptophyta</taxon>
        <taxon>Embryophyta</taxon>
        <taxon>Tracheophyta</taxon>
        <taxon>Spermatophyta</taxon>
        <taxon>Magnoliopsida</taxon>
        <taxon>eudicotyledons</taxon>
        <taxon>Gunneridae</taxon>
        <taxon>Pentapetalae</taxon>
        <taxon>asterids</taxon>
        <taxon>lamiids</taxon>
        <taxon>Lamiales</taxon>
        <taxon>Plantaginaceae</taxon>
        <taxon>Cheloneae</taxon>
        <taxon>Penstemon</taxon>
    </lineage>
</organism>
<keyword evidence="3" id="KW-0012">Acyltransferase</keyword>
<keyword evidence="5" id="KW-1185">Reference proteome</keyword>
<dbReference type="Proteomes" id="UP001291926">
    <property type="component" value="Unassembled WGS sequence"/>
</dbReference>
<comment type="similarity">
    <text evidence="1">Belongs to the plant acyltransferase family.</text>
</comment>
<dbReference type="PANTHER" id="PTHR31623:SF33">
    <property type="entry name" value="STEMMADENINE O-ACETYLTRANSFERASE-LIKE"/>
    <property type="match status" value="1"/>
</dbReference>
<keyword evidence="2" id="KW-0808">Transferase</keyword>
<reference evidence="4 5" key="1">
    <citation type="journal article" date="2023" name="bioRxiv">
        <title>Genome report: Whole genome sequence and annotation of Penstemon davidsonii.</title>
        <authorList>
            <person name="Ostevik K.L."/>
            <person name="Alabady M."/>
            <person name="Zhang M."/>
            <person name="Rausher M.D."/>
        </authorList>
    </citation>
    <scope>NUCLEOTIDE SEQUENCE [LARGE SCALE GENOMIC DNA]</scope>
    <source>
        <strain evidence="4">DNT005</strain>
        <tissue evidence="4">Whole leaf</tissue>
    </source>
</reference>